<evidence type="ECO:0000313" key="6">
    <source>
        <dbReference type="Proteomes" id="UP000006755"/>
    </source>
</evidence>
<dbReference type="Gene3D" id="1.10.3210.10">
    <property type="entry name" value="Hypothetical protein af1432"/>
    <property type="match status" value="1"/>
</dbReference>
<evidence type="ECO:0000313" key="5">
    <source>
        <dbReference type="EMBL" id="EKE70975.1"/>
    </source>
</evidence>
<evidence type="ECO:0000256" key="2">
    <source>
        <dbReference type="HAMAP-Rule" id="MF_01212"/>
    </source>
</evidence>
<name>K2K0B1_9GAMM</name>
<dbReference type="NCBIfam" id="TIGR01353">
    <property type="entry name" value="dGTP_triPase"/>
    <property type="match status" value="1"/>
</dbReference>
<sequence>MTQNTAWLARASETQTQRAEDHRSPFQRDRARILHSAAFRRLQAKTQVLGVGQSDFYRTRLTHSLEAAQIGTGILGQLKRKQPAYGELLGEDALLDALCLAHDIGHPPFGHGGEVALNYLMRSDGNFEGNAQTLRILAKLEPYTEGHGMDLCRRTLLGVLKYPVLQSQVRGEQAAAPANARQLKAGDWYPAKAIYDEDQDCLDWILAPLSPADRDRFTASVAAGRHRKASYKSLDCSIMELGDDIAYAIHDMEDAIVMGLVSRDAWDSDVTAHLKALDLPYVGPQLDSLSQHLFSGQHHLRKQAIGALVNSLITAVSLHQVEGFEAPLLAVNAGLPDAHGAALKVFKDFVYKHVVQRPELQLLEYKGQQIVMALFEALASDPARLLPDNTRGRWQAAGQSPRVIADYISGMTDEYASRLYGTLFLPKVGTVFERQPH</sequence>
<dbReference type="InterPro" id="IPR026875">
    <property type="entry name" value="PHydrolase_assoc_dom"/>
</dbReference>
<dbReference type="NCBIfam" id="NF003701">
    <property type="entry name" value="PRK05318.1"/>
    <property type="match status" value="1"/>
</dbReference>
<dbReference type="PANTHER" id="PTHR11373">
    <property type="entry name" value="DEOXYNUCLEOSIDE TRIPHOSPHATE TRIPHOSPHOHYDROLASE"/>
    <property type="match status" value="1"/>
</dbReference>
<dbReference type="PROSITE" id="PS51831">
    <property type="entry name" value="HD"/>
    <property type="match status" value="1"/>
</dbReference>
<dbReference type="Pfam" id="PF01966">
    <property type="entry name" value="HD"/>
    <property type="match status" value="1"/>
</dbReference>
<dbReference type="eggNOG" id="COG0232">
    <property type="taxonomic scope" value="Bacteria"/>
</dbReference>
<proteinExistence type="inferred from homology"/>
<dbReference type="InterPro" id="IPR050135">
    <property type="entry name" value="dGTPase-like"/>
</dbReference>
<dbReference type="InterPro" id="IPR003607">
    <property type="entry name" value="HD/PDEase_dom"/>
</dbReference>
<dbReference type="STRING" id="745411.B3C1_13304"/>
<dbReference type="NCBIfam" id="NF041026">
    <property type="entry name" value="antiphage_dGTPase"/>
    <property type="match status" value="1"/>
</dbReference>
<dbReference type="InterPro" id="IPR006674">
    <property type="entry name" value="HD_domain"/>
</dbReference>
<protein>
    <recommendedName>
        <fullName evidence="2">Deoxyguanosinetriphosphate triphosphohydrolase-like protein</fullName>
    </recommendedName>
</protein>
<dbReference type="GO" id="GO:0006203">
    <property type="term" value="P:dGTP catabolic process"/>
    <property type="evidence" value="ECO:0007669"/>
    <property type="project" value="TreeGrafter"/>
</dbReference>
<dbReference type="SMART" id="SM00471">
    <property type="entry name" value="HDc"/>
    <property type="match status" value="1"/>
</dbReference>
<dbReference type="AlphaFoldDB" id="K2K0B1"/>
<dbReference type="PANTHER" id="PTHR11373:SF40">
    <property type="entry name" value="DEOXYGUANOSINETRIPHOSPHATE TRIPHOSPHOHYDROLASE-LIKE PROTEIN 2"/>
    <property type="match status" value="1"/>
</dbReference>
<dbReference type="SUPFAM" id="SSF109604">
    <property type="entry name" value="HD-domain/PDEase-like"/>
    <property type="match status" value="1"/>
</dbReference>
<evidence type="ECO:0000259" key="4">
    <source>
        <dbReference type="PROSITE" id="PS51831"/>
    </source>
</evidence>
<dbReference type="Proteomes" id="UP000006755">
    <property type="component" value="Unassembled WGS sequence"/>
</dbReference>
<dbReference type="InterPro" id="IPR006261">
    <property type="entry name" value="dGTPase"/>
</dbReference>
<dbReference type="OrthoDB" id="9803619at2"/>
<dbReference type="EMBL" id="AMRI01000019">
    <property type="protein sequence ID" value="EKE70975.1"/>
    <property type="molecule type" value="Genomic_DNA"/>
</dbReference>
<gene>
    <name evidence="5" type="ORF">B3C1_13304</name>
</gene>
<dbReference type="HAMAP" id="MF_01212">
    <property type="entry name" value="dGTPase_type2"/>
    <property type="match status" value="1"/>
</dbReference>
<feature type="compositionally biased region" description="Polar residues" evidence="3">
    <location>
        <begin position="1"/>
        <end position="17"/>
    </location>
</feature>
<reference evidence="5 6" key="1">
    <citation type="journal article" date="2012" name="J. Bacteriol.">
        <title>Genome Sequence of Gallaecimonas xiamenensis Type Strain 3-C-1.</title>
        <authorList>
            <person name="Lai Q."/>
            <person name="Wang L."/>
            <person name="Wang W."/>
            <person name="Shao Z."/>
        </authorList>
    </citation>
    <scope>NUCLEOTIDE SEQUENCE [LARGE SCALE GENOMIC DNA]</scope>
    <source>
        <strain evidence="5 6">3-C-1</strain>
    </source>
</reference>
<dbReference type="GO" id="GO:0008832">
    <property type="term" value="F:dGTPase activity"/>
    <property type="evidence" value="ECO:0007669"/>
    <property type="project" value="TreeGrafter"/>
</dbReference>
<dbReference type="InterPro" id="IPR023023">
    <property type="entry name" value="dNTPase_2"/>
</dbReference>
<evidence type="ECO:0000256" key="1">
    <source>
        <dbReference type="ARBA" id="ARBA00022801"/>
    </source>
</evidence>
<keyword evidence="1 2" id="KW-0378">Hydrolase</keyword>
<accession>K2K0B1</accession>
<dbReference type="Pfam" id="PF13286">
    <property type="entry name" value="HD_assoc"/>
    <property type="match status" value="1"/>
</dbReference>
<feature type="compositionally biased region" description="Basic and acidic residues" evidence="3">
    <location>
        <begin position="18"/>
        <end position="27"/>
    </location>
</feature>
<comment type="caution">
    <text evidence="5">The sequence shown here is derived from an EMBL/GenBank/DDBJ whole genome shotgun (WGS) entry which is preliminary data.</text>
</comment>
<dbReference type="PATRIC" id="fig|745411.4.peg.2621"/>
<feature type="domain" description="HD" evidence="4">
    <location>
        <begin position="60"/>
        <end position="248"/>
    </location>
</feature>
<evidence type="ECO:0000256" key="3">
    <source>
        <dbReference type="SAM" id="MobiDB-lite"/>
    </source>
</evidence>
<comment type="similarity">
    <text evidence="2">Belongs to the dGTPase family. Type 2 subfamily.</text>
</comment>
<feature type="region of interest" description="Disordered" evidence="3">
    <location>
        <begin position="1"/>
        <end position="27"/>
    </location>
</feature>
<organism evidence="5 6">
    <name type="scientific">Gallaecimonas xiamenensis 3-C-1</name>
    <dbReference type="NCBI Taxonomy" id="745411"/>
    <lineage>
        <taxon>Bacteria</taxon>
        <taxon>Pseudomonadati</taxon>
        <taxon>Pseudomonadota</taxon>
        <taxon>Gammaproteobacteria</taxon>
        <taxon>Enterobacterales</taxon>
        <taxon>Gallaecimonadaceae</taxon>
        <taxon>Gallaecimonas</taxon>
    </lineage>
</organism>
<keyword evidence="6" id="KW-1185">Reference proteome</keyword>
<dbReference type="RefSeq" id="WP_008485440.1">
    <property type="nucleotide sequence ID" value="NZ_AMRI01000019.1"/>
</dbReference>